<evidence type="ECO:0000313" key="1">
    <source>
        <dbReference type="EMBL" id="MCP2264384.1"/>
    </source>
</evidence>
<reference evidence="1" key="1">
    <citation type="submission" date="2022-06" db="EMBL/GenBank/DDBJ databases">
        <title>Genomic Encyclopedia of Archaeal and Bacterial Type Strains, Phase II (KMG-II): from individual species to whole genera.</title>
        <authorList>
            <person name="Goeker M."/>
        </authorList>
    </citation>
    <scope>NUCLEOTIDE SEQUENCE</scope>
    <source>
        <strain evidence="1">DSM 26652</strain>
    </source>
</reference>
<accession>A0A9X2G6Y9</accession>
<name>A0A9X2G6Y9_9MICO</name>
<dbReference type="Proteomes" id="UP001139493">
    <property type="component" value="Unassembled WGS sequence"/>
</dbReference>
<protein>
    <submittedName>
        <fullName evidence="1">Uncharacterized protein</fullName>
    </submittedName>
</protein>
<comment type="caution">
    <text evidence="1">The sequence shown here is derived from an EMBL/GenBank/DDBJ whole genome shotgun (WGS) entry which is preliminary data.</text>
</comment>
<proteinExistence type="predicted"/>
<sequence length="136" mass="14410">MPSQFIPGNPSSYWMDESTAETFATVIAGIRETEAEAADLAPDWSALVTEADNEVQPLLRELAVAGDLPVPAVGEEIGDGIATLLTWPELRIAVLAAGAGLEERTELRDAGWVVVEREPSTVVAAVRTALPADVRS</sequence>
<evidence type="ECO:0000313" key="2">
    <source>
        <dbReference type="Proteomes" id="UP001139493"/>
    </source>
</evidence>
<dbReference type="AlphaFoldDB" id="A0A9X2G6Y9"/>
<gene>
    <name evidence="1" type="ORF">APR03_001720</name>
</gene>
<dbReference type="EMBL" id="JAMTCS010000004">
    <property type="protein sequence ID" value="MCP2264384.1"/>
    <property type="molecule type" value="Genomic_DNA"/>
</dbReference>
<keyword evidence="2" id="KW-1185">Reference proteome</keyword>
<organism evidence="1 2">
    <name type="scientific">Promicromonospora thailandica</name>
    <dbReference type="NCBI Taxonomy" id="765201"/>
    <lineage>
        <taxon>Bacteria</taxon>
        <taxon>Bacillati</taxon>
        <taxon>Actinomycetota</taxon>
        <taxon>Actinomycetes</taxon>
        <taxon>Micrococcales</taxon>
        <taxon>Promicromonosporaceae</taxon>
        <taxon>Promicromonospora</taxon>
    </lineage>
</organism>